<sequence length="144" mass="16125">MTRRDYVTPDLFEVPRPAAPLPGSMDYRTTVCGLLSTMLEESGQSRFAIAAKVSELTGREVTKYMLDSYCAESREDYNAPAFIMPVIEVAAGSYVYSNWLASIRGGRLLVGRDALAAELGRVERMKEELAQQERAIKDQLRRGR</sequence>
<reference evidence="3" key="2">
    <citation type="submission" date="2015-08" db="EMBL/GenBank/DDBJ databases">
        <title>Complete DNA Sequence of Pseudomonas syringae pv. actinidiae, the Causal Agent of Kiwifruit Canker Disease.</title>
        <authorList>
            <person name="Rikkerink E.H.A."/>
            <person name="Fineran P.C."/>
        </authorList>
    </citation>
    <scope>NUCLEOTIDE SEQUENCE</scope>
    <source>
        <strain evidence="3">SkMP5</strain>
    </source>
</reference>
<evidence type="ECO:0000313" key="4">
    <source>
        <dbReference type="Proteomes" id="UP000253740"/>
    </source>
</evidence>
<keyword evidence="4" id="KW-1185">Reference proteome</keyword>
<organism evidence="3">
    <name type="scientific">Mizugakiibacter sediminis</name>
    <dbReference type="NCBI Taxonomy" id="1475481"/>
    <lineage>
        <taxon>Bacteria</taxon>
        <taxon>Pseudomonadati</taxon>
        <taxon>Pseudomonadota</taxon>
        <taxon>Gammaproteobacteria</taxon>
        <taxon>Lysobacterales</taxon>
        <taxon>Rhodanobacteraceae</taxon>
        <taxon>Mizugakiibacter</taxon>
    </lineage>
</organism>
<dbReference type="STRING" id="1475481.GCA_000953855_01635"/>
<dbReference type="AlphaFoldDB" id="A0A0K8QN20"/>
<accession>A0A0K8QN20</accession>
<evidence type="ECO:0000313" key="3">
    <source>
        <dbReference type="EMBL" id="GAP66300.1"/>
    </source>
</evidence>
<dbReference type="HOGENOM" id="CLU_127713_0_0_6"/>
<proteinExistence type="predicted"/>
<dbReference type="EMBL" id="DF952378">
    <property type="protein sequence ID" value="GAN44648.1"/>
    <property type="molecule type" value="Genomic_DNA"/>
</dbReference>
<dbReference type="EMBL" id="DF970196">
    <property type="protein sequence ID" value="GAP66300.1"/>
    <property type="molecule type" value="Genomic_DNA"/>
</dbReference>
<protein>
    <submittedName>
        <fullName evidence="3">Uncharacterized protein</fullName>
    </submittedName>
</protein>
<evidence type="ECO:0000313" key="2">
    <source>
        <dbReference type="EMBL" id="GAN44648.1"/>
    </source>
</evidence>
<dbReference type="OrthoDB" id="5957385at2"/>
<feature type="coiled-coil region" evidence="1">
    <location>
        <begin position="112"/>
        <end position="142"/>
    </location>
</feature>
<dbReference type="RefSeq" id="WP_062536845.1">
    <property type="nucleotide sequence ID" value="NZ_DF970196.1"/>
</dbReference>
<reference evidence="2" key="1">
    <citation type="submission" date="2015-03" db="EMBL/GenBank/DDBJ databases">
        <title>Draft genome sequence of Mizugakiibacter sediminis skMP5.</title>
        <authorList>
            <person name="Watanabe T."/>
            <person name="Kojima H."/>
            <person name="Fukui M."/>
        </authorList>
    </citation>
    <scope>NUCLEOTIDE SEQUENCE</scope>
    <source>
        <strain evidence="2">SkMP5</strain>
    </source>
</reference>
<dbReference type="Proteomes" id="UP000253740">
    <property type="component" value="Unassembled WGS sequence"/>
</dbReference>
<keyword evidence="1" id="KW-0175">Coiled coil</keyword>
<name>A0A0K8QN20_9GAMM</name>
<evidence type="ECO:0000256" key="1">
    <source>
        <dbReference type="SAM" id="Coils"/>
    </source>
</evidence>
<gene>
    <name evidence="2" type="ORF">MBSD_1183</name>
    <name evidence="3" type="ORF">MBSD_n1604</name>
</gene>